<reference evidence="1 2" key="1">
    <citation type="journal article" date="2014" name="Virus Res.">
        <title>Characterization of a novel Pseudomonas aeruginosa bacteriophage, KPP25, of the family Podoviridae.</title>
        <authorList>
            <person name="Miyata R."/>
            <person name="Yamaguchi K."/>
            <person name="Uchiyama J."/>
            <person name="Shigehisa R."/>
            <person name="Takemura-Uchiyama I."/>
            <person name="Kato S."/>
            <person name="Ujihara T."/>
            <person name="Sakaguchi Y."/>
            <person name="Daibata M."/>
            <person name="Matsuzaki S."/>
        </authorList>
    </citation>
    <scope>NUCLEOTIDE SEQUENCE [LARGE SCALE GENOMIC DNA]</scope>
</reference>
<dbReference type="GeneID" id="19484829"/>
<protein>
    <submittedName>
        <fullName evidence="1">Uncharacterized protein</fullName>
    </submittedName>
</protein>
<proteinExistence type="predicted"/>
<dbReference type="KEGG" id="vg:19484829"/>
<dbReference type="Proteomes" id="UP000204527">
    <property type="component" value="Segment"/>
</dbReference>
<dbReference type="RefSeq" id="YP_009030568.1">
    <property type="nucleotide sequence ID" value="NC_024123.1"/>
</dbReference>
<evidence type="ECO:0000313" key="1">
    <source>
        <dbReference type="EMBL" id="BAO58508.1"/>
    </source>
</evidence>
<organism evidence="1 2">
    <name type="scientific">Pseudomonas phage KPP25</name>
    <name type="common">Bacteriophage KPP25</name>
    <dbReference type="NCBI Taxonomy" id="1462608"/>
    <lineage>
        <taxon>Viruses</taxon>
        <taxon>Duplodnaviria</taxon>
        <taxon>Heunggongvirae</taxon>
        <taxon>Uroviricota</taxon>
        <taxon>Caudoviricetes</taxon>
        <taxon>Kochitakasuvirus</taxon>
        <taxon>Kochitakasuvirus KPP25</taxon>
    </lineage>
</organism>
<keyword evidence="2" id="KW-1185">Reference proteome</keyword>
<evidence type="ECO:0000313" key="2">
    <source>
        <dbReference type="Proteomes" id="UP000204527"/>
    </source>
</evidence>
<organismHost>
    <name type="scientific">Pseudomonas aeruginosa</name>
    <dbReference type="NCBI Taxonomy" id="287"/>
</organismHost>
<accession>X5IGE5</accession>
<name>X5IGE5_BPKP2</name>
<dbReference type="EMBL" id="AB910393">
    <property type="protein sequence ID" value="BAO58508.1"/>
    <property type="molecule type" value="Genomic_DNA"/>
</dbReference>
<sequence length="106" mass="11573">MRSPPMSNSNDTTTTSTITTILPDDVAAVTPGSIPMSYYRLLALRAQLRIQAAGMKTRSGSIRKKIAAELGLKPRDSYEVFIARINELIEEAKLRAGQRAGVLPKD</sequence>